<accession>A0ABU9NWR3</accession>
<gene>
    <name evidence="1" type="ORF">AAFL32_04815</name>
</gene>
<comment type="caution">
    <text evidence="1">The sequence shown here is derived from an EMBL/GenBank/DDBJ whole genome shotgun (WGS) entry which is preliminary data.</text>
</comment>
<organism evidence="1 2">
    <name type="scientific">Klebsiella grimontii</name>
    <dbReference type="NCBI Taxonomy" id="2058152"/>
    <lineage>
        <taxon>Bacteria</taxon>
        <taxon>Pseudomonadati</taxon>
        <taxon>Pseudomonadota</taxon>
        <taxon>Gammaproteobacteria</taxon>
        <taxon>Enterobacterales</taxon>
        <taxon>Enterobacteriaceae</taxon>
        <taxon>Klebsiella/Raoultella group</taxon>
        <taxon>Klebsiella</taxon>
    </lineage>
</organism>
<dbReference type="Pfam" id="PF13602">
    <property type="entry name" value="ADH_zinc_N_2"/>
    <property type="match status" value="1"/>
</dbReference>
<dbReference type="RefSeq" id="WP_224252962.1">
    <property type="nucleotide sequence ID" value="NZ_CABGKR010000001.1"/>
</dbReference>
<dbReference type="Gene3D" id="3.90.180.10">
    <property type="entry name" value="Medium-chain alcohol dehydrogenases, catalytic domain"/>
    <property type="match status" value="1"/>
</dbReference>
<protein>
    <submittedName>
        <fullName evidence="1">Zinc-binding dehydrogenase</fullName>
    </submittedName>
</protein>
<proteinExistence type="predicted"/>
<dbReference type="Proteomes" id="UP001458070">
    <property type="component" value="Unassembled WGS sequence"/>
</dbReference>
<evidence type="ECO:0000313" key="2">
    <source>
        <dbReference type="Proteomes" id="UP001458070"/>
    </source>
</evidence>
<reference evidence="1 2" key="1">
    <citation type="submission" date="2024-04" db="EMBL/GenBank/DDBJ databases">
        <title>Draft genome assemblies of urinary isolates.</title>
        <authorList>
            <person name="Appleberry H."/>
            <person name="Kula A."/>
            <person name="Wolfe A.J."/>
            <person name="Putonti C."/>
        </authorList>
    </citation>
    <scope>NUCLEOTIDE SEQUENCE [LARGE SCALE GENOMIC DNA]</scope>
    <source>
        <strain evidence="1 2">UMB12529</strain>
    </source>
</reference>
<sequence length="63" mass="6874">MGVFIGPLFERHGVRTRVDDMLQAVAAGRIRVVIGRIFPQANAAAAHKFTETAKSLGRIVMKP</sequence>
<name>A0ABU9NWR3_9ENTR</name>
<keyword evidence="2" id="KW-1185">Reference proteome</keyword>
<dbReference type="EMBL" id="JBCGEM010000003">
    <property type="protein sequence ID" value="MEM0623211.1"/>
    <property type="molecule type" value="Genomic_DNA"/>
</dbReference>
<evidence type="ECO:0000313" key="1">
    <source>
        <dbReference type="EMBL" id="MEM0623211.1"/>
    </source>
</evidence>